<protein>
    <submittedName>
        <fullName evidence="1">Uncharacterized protein</fullName>
    </submittedName>
</protein>
<evidence type="ECO:0000313" key="1">
    <source>
        <dbReference type="EMBL" id="EFA83417.1"/>
    </source>
</evidence>
<proteinExistence type="predicted"/>
<organism evidence="1 2">
    <name type="scientific">Heterostelium pallidum (strain ATCC 26659 / Pp 5 / PN500)</name>
    <name type="common">Cellular slime mold</name>
    <name type="synonym">Polysphondylium pallidum</name>
    <dbReference type="NCBI Taxonomy" id="670386"/>
    <lineage>
        <taxon>Eukaryota</taxon>
        <taxon>Amoebozoa</taxon>
        <taxon>Evosea</taxon>
        <taxon>Eumycetozoa</taxon>
        <taxon>Dictyostelia</taxon>
        <taxon>Acytosteliales</taxon>
        <taxon>Acytosteliaceae</taxon>
        <taxon>Heterostelium</taxon>
    </lineage>
</organism>
<dbReference type="InParanoid" id="D3B552"/>
<dbReference type="GeneID" id="31359050"/>
<evidence type="ECO:0000313" key="2">
    <source>
        <dbReference type="Proteomes" id="UP000001396"/>
    </source>
</evidence>
<dbReference type="AlphaFoldDB" id="D3B552"/>
<comment type="caution">
    <text evidence="1">The sequence shown here is derived from an EMBL/GenBank/DDBJ whole genome shotgun (WGS) entry which is preliminary data.</text>
</comment>
<name>D3B552_HETP5</name>
<gene>
    <name evidence="1" type="ORF">PPL_03563</name>
</gene>
<accession>D3B552</accession>
<dbReference type="Proteomes" id="UP000001396">
    <property type="component" value="Unassembled WGS sequence"/>
</dbReference>
<reference evidence="1 2" key="1">
    <citation type="journal article" date="2011" name="Genome Res.">
        <title>Phylogeny-wide analysis of social amoeba genomes highlights ancient origins for complex intercellular communication.</title>
        <authorList>
            <person name="Heidel A.J."/>
            <person name="Lawal H.M."/>
            <person name="Felder M."/>
            <person name="Schilde C."/>
            <person name="Helps N.R."/>
            <person name="Tunggal B."/>
            <person name="Rivero F."/>
            <person name="John U."/>
            <person name="Schleicher M."/>
            <person name="Eichinger L."/>
            <person name="Platzer M."/>
            <person name="Noegel A.A."/>
            <person name="Schaap P."/>
            <person name="Gloeckner G."/>
        </authorList>
    </citation>
    <scope>NUCLEOTIDE SEQUENCE [LARGE SCALE GENOMIC DNA]</scope>
    <source>
        <strain evidence="2">ATCC 26659 / Pp 5 / PN500</strain>
    </source>
</reference>
<dbReference type="RefSeq" id="XP_020435534.1">
    <property type="nucleotide sequence ID" value="XM_020574492.1"/>
</dbReference>
<dbReference type="EMBL" id="ADBJ01000015">
    <property type="protein sequence ID" value="EFA83417.1"/>
    <property type="molecule type" value="Genomic_DNA"/>
</dbReference>
<sequence length="70" mass="8237">MSLVESNSKNSCSNVDINIVYRVFRNKYVIKRIFSFVRYCRVDSEILVAWPTQRQTETISRESKESKSLS</sequence>
<keyword evidence="2" id="KW-1185">Reference proteome</keyword>